<dbReference type="Proteomes" id="UP000002045">
    <property type="component" value="Chromosome"/>
</dbReference>
<sequence length="51" mass="5861">MTQRRAIRTDDLYTVGIPLIGNGTNAIPYKRVNSDRNLIIFWLEGKTCDIH</sequence>
<gene>
    <name evidence="1" type="ordered locus">XBJ1_4296</name>
</gene>
<protein>
    <submittedName>
        <fullName evidence="1">Uncharacterized protein</fullName>
    </submittedName>
</protein>
<name>D3V6X0_XENBS</name>
<proteinExistence type="predicted"/>
<organism evidence="1 2">
    <name type="scientific">Xenorhabdus bovienii (strain SS-2004)</name>
    <name type="common">Xenorhabdus nematophila subsp. bovienii</name>
    <dbReference type="NCBI Taxonomy" id="406818"/>
    <lineage>
        <taxon>Bacteria</taxon>
        <taxon>Pseudomonadati</taxon>
        <taxon>Pseudomonadota</taxon>
        <taxon>Gammaproteobacteria</taxon>
        <taxon>Enterobacterales</taxon>
        <taxon>Morganellaceae</taxon>
        <taxon>Xenorhabdus</taxon>
    </lineage>
</organism>
<reference evidence="1" key="1">
    <citation type="journal article" date="2011" name="PLoS ONE">
        <title>The entomopathogenic bacterial endosymbionts xenorhabdus and photorhabdus: convergent lifestyles from divergent genomes.</title>
        <authorList>
            <person name="Chaston J.M."/>
            <person name="Suen G."/>
            <person name="Tucker S.L."/>
            <person name="Andersen A.W."/>
            <person name="Bhasin A."/>
            <person name="Bode E."/>
            <person name="Bode H.B."/>
            <person name="Brachmann A.O."/>
            <person name="Cowles C.E."/>
            <person name="Cowles K.N."/>
            <person name="Darby C."/>
            <person name="de Leon L."/>
            <person name="Drace K."/>
            <person name="Du Z."/>
            <person name="Givaudan A."/>
            <person name="Herbert Tran E.E."/>
            <person name="Jewell K.A."/>
            <person name="Knack J.J."/>
            <person name="Krasomil-Osterfeld K.C."/>
            <person name="Kukor R."/>
            <person name="Lanois A."/>
            <person name="Latreille P."/>
            <person name="Leimgruber N.K."/>
            <person name="Lipke C.M."/>
            <person name="Liu R."/>
            <person name="Lu X."/>
            <person name="Martens E.C."/>
            <person name="Marri P.R."/>
            <person name="Medigue C."/>
            <person name="Menard M.L."/>
            <person name="Miller N.M."/>
            <person name="Morales-Soto N."/>
            <person name="Norton S."/>
            <person name="Ogier J.C."/>
            <person name="Orchard S.S."/>
            <person name="Park D."/>
            <person name="Park Y."/>
            <person name="Qurollo B.A."/>
            <person name="Sugar D.R."/>
            <person name="Richards G.R."/>
            <person name="Rouy Z."/>
            <person name="Slominski B."/>
            <person name="Slominski K."/>
            <person name="Snyder H."/>
            <person name="Tjaden B.C."/>
            <person name="van der Hoeven R."/>
            <person name="Welch R.D."/>
            <person name="Wheeler C."/>
            <person name="Xiang B."/>
            <person name="Barbazuk B."/>
            <person name="Gaudriault S."/>
            <person name="Goodner B."/>
            <person name="Slater S.C."/>
            <person name="Forst S."/>
            <person name="Goldman B.S."/>
            <person name="Goodrich-Blair H."/>
        </authorList>
    </citation>
    <scope>NUCLEOTIDE SEQUENCE [LARGE SCALE GENOMIC DNA]</scope>
    <source>
        <strain evidence="1">SS-2004</strain>
    </source>
</reference>
<evidence type="ECO:0000313" key="1">
    <source>
        <dbReference type="EMBL" id="CBJ83399.1"/>
    </source>
</evidence>
<evidence type="ECO:0000313" key="2">
    <source>
        <dbReference type="Proteomes" id="UP000002045"/>
    </source>
</evidence>
<accession>D3V6X0</accession>
<dbReference type="HOGENOM" id="CLU_3105400_0_0_6"/>
<dbReference type="AlphaFoldDB" id="D3V6X0"/>
<dbReference type="KEGG" id="xbo:XBJ1_4296"/>
<dbReference type="EMBL" id="FN667741">
    <property type="protein sequence ID" value="CBJ83399.1"/>
    <property type="molecule type" value="Genomic_DNA"/>
</dbReference>